<dbReference type="Proteomes" id="UP001165135">
    <property type="component" value="Unassembled WGS sequence"/>
</dbReference>
<dbReference type="EMBL" id="BSTJ01000015">
    <property type="protein sequence ID" value="GLY80590.1"/>
    <property type="molecule type" value="Genomic_DNA"/>
</dbReference>
<sequence>MCTTDFGRRGPALWETYNGGVAVPGEPRTRRSVNGDEPLAIRAEFVAVGGPEGESLAANQFVVIQEILLWLHRHTAPQVLGE</sequence>
<evidence type="ECO:0000313" key="2">
    <source>
        <dbReference type="Proteomes" id="UP001165135"/>
    </source>
</evidence>
<evidence type="ECO:0000313" key="1">
    <source>
        <dbReference type="EMBL" id="GLY80590.1"/>
    </source>
</evidence>
<name>A0A9W6RVD1_9ACTN</name>
<dbReference type="AlphaFoldDB" id="A0A9W6RVD1"/>
<gene>
    <name evidence="1" type="ORF">Airi01_088570</name>
</gene>
<comment type="caution">
    <text evidence="1">The sequence shown here is derived from an EMBL/GenBank/DDBJ whole genome shotgun (WGS) entry which is preliminary data.</text>
</comment>
<reference evidence="1" key="1">
    <citation type="submission" date="2023-03" db="EMBL/GenBank/DDBJ databases">
        <title>Actinoallomurus iriomotensis NBRC 103681.</title>
        <authorList>
            <person name="Ichikawa N."/>
            <person name="Sato H."/>
            <person name="Tonouchi N."/>
        </authorList>
    </citation>
    <scope>NUCLEOTIDE SEQUENCE</scope>
    <source>
        <strain evidence="1">NBRC 103681</strain>
    </source>
</reference>
<organism evidence="1 2">
    <name type="scientific">Actinoallomurus iriomotensis</name>
    <dbReference type="NCBI Taxonomy" id="478107"/>
    <lineage>
        <taxon>Bacteria</taxon>
        <taxon>Bacillati</taxon>
        <taxon>Actinomycetota</taxon>
        <taxon>Actinomycetes</taxon>
        <taxon>Streptosporangiales</taxon>
        <taxon>Thermomonosporaceae</taxon>
        <taxon>Actinoallomurus</taxon>
    </lineage>
</organism>
<protein>
    <submittedName>
        <fullName evidence="1">Uncharacterized protein</fullName>
    </submittedName>
</protein>
<accession>A0A9W6RVD1</accession>
<proteinExistence type="predicted"/>